<dbReference type="InterPro" id="IPR036961">
    <property type="entry name" value="Kinesin_motor_dom_sf"/>
</dbReference>
<evidence type="ECO:0000256" key="3">
    <source>
        <dbReference type="PROSITE-ProRule" id="PRU00283"/>
    </source>
</evidence>
<dbReference type="VEuPathDB" id="TriTrypDB:LMJLV39_050012500"/>
<dbReference type="VEuPathDB" id="TriTrypDB:LMJSD75_050012800"/>
<feature type="region of interest" description="Disordered" evidence="4">
    <location>
        <begin position="182"/>
        <end position="223"/>
    </location>
</feature>
<dbReference type="PROSITE" id="PS00411">
    <property type="entry name" value="KINESIN_MOTOR_1"/>
    <property type="match status" value="1"/>
</dbReference>
<dbReference type="eggNOG" id="KOG4280">
    <property type="taxonomic scope" value="Eukaryota"/>
</dbReference>
<dbReference type="VEuPathDB" id="TriTrypDB:LmjF.05.0760"/>
<accession>Q4QJC6</accession>
<dbReference type="Gene3D" id="3.40.850.10">
    <property type="entry name" value="Kinesin motor domain"/>
    <property type="match status" value="2"/>
</dbReference>
<dbReference type="GeneID" id="5648938"/>
<dbReference type="VEuPathDB" id="TriTrypDB:LMJFC_050013900"/>
<dbReference type="GO" id="GO:0016887">
    <property type="term" value="F:ATP hydrolysis activity"/>
    <property type="evidence" value="ECO:0000318"/>
    <property type="project" value="GO_Central"/>
</dbReference>
<dbReference type="GO" id="GO:0003777">
    <property type="term" value="F:microtubule motor activity"/>
    <property type="evidence" value="ECO:0000318"/>
    <property type="project" value="GO_Central"/>
</dbReference>
<dbReference type="GO" id="GO:0005524">
    <property type="term" value="F:ATP binding"/>
    <property type="evidence" value="ECO:0007669"/>
    <property type="project" value="UniProtKB-UniRule"/>
</dbReference>
<evidence type="ECO:0000256" key="1">
    <source>
        <dbReference type="ARBA" id="ARBA00022741"/>
    </source>
</evidence>
<dbReference type="PANTHER" id="PTHR24115:SF1004">
    <property type="entry name" value="KINESIN-LIKE PROTEIN KIF15"/>
    <property type="match status" value="1"/>
</dbReference>
<feature type="compositionally biased region" description="Polar residues" evidence="4">
    <location>
        <begin position="491"/>
        <end position="512"/>
    </location>
</feature>
<feature type="compositionally biased region" description="Low complexity" evidence="4">
    <location>
        <begin position="513"/>
        <end position="528"/>
    </location>
</feature>
<dbReference type="GO" id="GO:0005871">
    <property type="term" value="C:kinesin complex"/>
    <property type="evidence" value="ECO:0000318"/>
    <property type="project" value="GO_Central"/>
</dbReference>
<dbReference type="RefSeq" id="XP_001687553.1">
    <property type="nucleotide sequence ID" value="XM_001687501.1"/>
</dbReference>
<dbReference type="EMBL" id="FR796401">
    <property type="protein sequence ID" value="CAJ01996.1"/>
    <property type="molecule type" value="Genomic_DNA"/>
</dbReference>
<dbReference type="InterPro" id="IPR019821">
    <property type="entry name" value="Kinesin_motor_CS"/>
</dbReference>
<feature type="compositionally biased region" description="Polar residues" evidence="4">
    <location>
        <begin position="588"/>
        <end position="599"/>
    </location>
</feature>
<dbReference type="Pfam" id="PF00225">
    <property type="entry name" value="Kinesin"/>
    <property type="match status" value="2"/>
</dbReference>
<sequence length="1254" mass="132206">MSELDLNDANEGVDWACVDVDLRDLLRESMQLARANAAAPQADAVASTSVGDAGQDKSAGGDSGSMILPPQGRTSPAPEDGIATEPAAMVADDDLATADMNILVAMRVRPHTSLIMAKGTPLPSPLTDTAARCLFPASSASSHNAVQQPPCELRSSGGDWDEGLSTQVSTVGGGSLVEERQRTANSTLSHSATVCGRRSASRRVTPKAEKGNAGNSDSKDKASKEVCVSADARNGFIDCPVAVAANASGGARTQTATAANGATAGQRIRTFRFHFDHILDDSVTQADVMACIGQRAVARVLQGYHSTVMCYGQTGSGKTYTIAGPHGGKLSRKALRWLASQPGSAEAVKCDDDNVDEEEQARAASDVGLLPRILIQLFRGLEARHGADATAATPGDGRLQHASAAPTSSWQVTLSALELYNNDMRDLLPGELPKNEEATLGKKDVSHPSAATRLHHHCSSSHISDHRKATASAVKRGRGQLSVLPPPCAVQNCTRTSQRVNSRRGNSATTRNHPPTAAASTPRATSHAGAGTAMGSAKTIPMKWTAPTTTHAAPQLRIRLGVPASSASQTSPPTQLKKARAVSPPPSSWASLRQPSLRQPSHDAGSEAVYIQGLREHQVHNIHAAMEAVRLALRQRHTGRTELNKSSSRSHAFFFVRVEQHERHSRDGEKPACTTRCSTLSLVDLAGSERVSHTGAHGLQLKEAQNINRSLSVLGNVMRLLSSVARSSLSKNTTTTSASSAAALTSTSADQHIPYRDSKLTRILQSSLSGNAIAFLLCNVSPDSRDVQETLSTLRFAKLCKNVKSNAKLNETTADTEDAKAAAEAKICQLVVDASTAQNRLQQLATYTWWLEGHLGYFAAAMIRHQQQQQRQRQRLSGTLTTSASMRAVTSSSRSRGSSGGRGLVVSEETTVPKEISGERSAGARNGSMQRFDSLESRGVENQEGADPGASPEGCRRSAAPAGPTSPEWWYLSPRPSSPTAPADDDKDDGGGGAAEAEGYWHSASSRALLSPAYPIAQRRMELQRKLIAAAAATTNIEDPAMLAMLYSTDAAVGEAEATACGRVIDGTNLLEISSTASTASTSTRAGGSGVLVSKPTTIPVSTGVSSASEKTRAPTRHLRPSPPEHARAATQARLAEVEQSNVLLRLRLAELLGRMQQEGGNTHVADCHQAMNAEKAARGTVGTDYSWAPSSLAAAPAPLPSPAEASASRVLWPPHYSRASHDASLKVFLARCGFAAMDSMAPADAAMSPRRLA</sequence>
<dbReference type="eggNOG" id="KOG0244">
    <property type="taxonomic scope" value="Eukaryota"/>
</dbReference>
<feature type="compositionally biased region" description="Low complexity" evidence="4">
    <location>
        <begin position="1077"/>
        <end position="1086"/>
    </location>
</feature>
<dbReference type="GO" id="GO:0007018">
    <property type="term" value="P:microtubule-based movement"/>
    <property type="evidence" value="ECO:0000318"/>
    <property type="project" value="GO_Central"/>
</dbReference>
<dbReference type="KEGG" id="lma:LMJF_05_0760"/>
<evidence type="ECO:0000313" key="7">
    <source>
        <dbReference type="Proteomes" id="UP000000542"/>
    </source>
</evidence>
<reference evidence="6 7" key="1">
    <citation type="journal article" date="2005" name="Science">
        <title>The genome of the kinetoplastid parasite, Leishmania major.</title>
        <authorList>
            <person name="Ivens A.C."/>
            <person name="Peacock C.S."/>
            <person name="Worthey E.A."/>
            <person name="Murphy L."/>
            <person name="Aggarwal G."/>
            <person name="Berriman M."/>
            <person name="Sisk E."/>
            <person name="Rajandream M.A."/>
            <person name="Adlem E."/>
            <person name="Aert R."/>
            <person name="Anupama A."/>
            <person name="Apostolou Z."/>
            <person name="Attipoe P."/>
            <person name="Bason N."/>
            <person name="Bauser C."/>
            <person name="Beck A."/>
            <person name="Beverley S.M."/>
            <person name="Bianchettin G."/>
            <person name="Borzym K."/>
            <person name="Bothe G."/>
            <person name="Bruschi C.V."/>
            <person name="Collins M."/>
            <person name="Cadag E."/>
            <person name="Ciarloni L."/>
            <person name="Clayton C."/>
            <person name="Coulson R.M."/>
            <person name="Cronin A."/>
            <person name="Cruz A.K."/>
            <person name="Davies R.M."/>
            <person name="De Gaudenzi J."/>
            <person name="Dobson D.E."/>
            <person name="Duesterhoeft A."/>
            <person name="Fazelina G."/>
            <person name="Fosker N."/>
            <person name="Frasch A.C."/>
            <person name="Fraser A."/>
            <person name="Fuchs M."/>
            <person name="Gabel C."/>
            <person name="Goble A."/>
            <person name="Goffeau A."/>
            <person name="Harris D."/>
            <person name="Hertz-Fowler C."/>
            <person name="Hilbert H."/>
            <person name="Horn D."/>
            <person name="Huang Y."/>
            <person name="Klages S."/>
            <person name="Knights A."/>
            <person name="Kube M."/>
            <person name="Larke N."/>
            <person name="Litvin L."/>
            <person name="Lord A."/>
            <person name="Louie T."/>
            <person name="Marra M."/>
            <person name="Masuy D."/>
            <person name="Matthews K."/>
            <person name="Michaeli S."/>
            <person name="Mottram J.C."/>
            <person name="Muller-Auer S."/>
            <person name="Munden H."/>
            <person name="Nelson S."/>
            <person name="Norbertczak H."/>
            <person name="Oliver K."/>
            <person name="O'neil S."/>
            <person name="Pentony M."/>
            <person name="Pohl T.M."/>
            <person name="Price C."/>
            <person name="Purnelle B."/>
            <person name="Quail M.A."/>
            <person name="Rabbinowitsch E."/>
            <person name="Reinhardt R."/>
            <person name="Rieger M."/>
            <person name="Rinta J."/>
            <person name="Robben J."/>
            <person name="Robertson L."/>
            <person name="Ruiz J.C."/>
            <person name="Rutter S."/>
            <person name="Saunders D."/>
            <person name="Schafer M."/>
            <person name="Schein J."/>
            <person name="Schwartz D.C."/>
            <person name="Seeger K."/>
            <person name="Seyler A."/>
            <person name="Sharp S."/>
            <person name="Shin H."/>
            <person name="Sivam D."/>
            <person name="Squares R."/>
            <person name="Squares S."/>
            <person name="Tosato V."/>
            <person name="Vogt C."/>
            <person name="Volckaert G."/>
            <person name="Wambutt R."/>
            <person name="Warren T."/>
            <person name="Wedler H."/>
            <person name="Woodward J."/>
            <person name="Zhou S."/>
            <person name="Zimmermann W."/>
            <person name="Smith D.F."/>
            <person name="Blackwell J.M."/>
            <person name="Stuart K.D."/>
            <person name="Barrell B."/>
            <person name="Myler P.J."/>
        </authorList>
    </citation>
    <scope>NUCLEOTIDE SEQUENCE [LARGE SCALE GENOMIC DNA]</scope>
    <source>
        <strain evidence="7">MHOM/IL/81/Friedlin</strain>
    </source>
</reference>
<dbReference type="InParanoid" id="Q4QJC6"/>
<keyword evidence="3" id="KW-0505">Motor protein</keyword>
<feature type="compositionally biased region" description="Polar residues" evidence="4">
    <location>
        <begin position="183"/>
        <end position="192"/>
    </location>
</feature>
<feature type="region of interest" description="Disordered" evidence="4">
    <location>
        <begin position="869"/>
        <end position="998"/>
    </location>
</feature>
<feature type="compositionally biased region" description="Polar residues" evidence="4">
    <location>
        <begin position="876"/>
        <end position="890"/>
    </location>
</feature>
<organism evidence="6 7">
    <name type="scientific">Leishmania major</name>
    <dbReference type="NCBI Taxonomy" id="5664"/>
    <lineage>
        <taxon>Eukaryota</taxon>
        <taxon>Discoba</taxon>
        <taxon>Euglenozoa</taxon>
        <taxon>Kinetoplastea</taxon>
        <taxon>Metakinetoplastina</taxon>
        <taxon>Trypanosomatida</taxon>
        <taxon>Trypanosomatidae</taxon>
        <taxon>Leishmaniinae</taxon>
        <taxon>Leishmania</taxon>
    </lineage>
</organism>
<keyword evidence="1 3" id="KW-0547">Nucleotide-binding</keyword>
<evidence type="ECO:0000313" key="6">
    <source>
        <dbReference type="EMBL" id="CAJ01996.1"/>
    </source>
</evidence>
<gene>
    <name evidence="6" type="ORF">LMJF_05_0760</name>
</gene>
<feature type="region of interest" description="Disordered" evidence="4">
    <location>
        <begin position="439"/>
        <end position="535"/>
    </location>
</feature>
<comment type="similarity">
    <text evidence="3">Belongs to the TRAFAC class myosin-kinesin ATPase superfamily. Kinesin family.</text>
</comment>
<evidence type="ECO:0000259" key="5">
    <source>
        <dbReference type="PROSITE" id="PS50067"/>
    </source>
</evidence>
<dbReference type="InterPro" id="IPR027640">
    <property type="entry name" value="Kinesin-like_fam"/>
</dbReference>
<dbReference type="InterPro" id="IPR001752">
    <property type="entry name" value="Kinesin_motor_dom"/>
</dbReference>
<dbReference type="InterPro" id="IPR027417">
    <property type="entry name" value="P-loop_NTPase"/>
</dbReference>
<feature type="domain" description="Kinesin motor" evidence="5">
    <location>
        <begin position="101"/>
        <end position="803"/>
    </location>
</feature>
<keyword evidence="2 3" id="KW-0067">ATP-binding</keyword>
<dbReference type="Proteomes" id="UP000000542">
    <property type="component" value="Chromosome 5"/>
</dbReference>
<feature type="region of interest" description="Disordered" evidence="4">
    <location>
        <begin position="1077"/>
        <end position="1128"/>
    </location>
</feature>
<dbReference type="HOGENOM" id="CLU_265528_0_0_1"/>
<reference evidence="6 7" key="2">
    <citation type="journal article" date="2011" name="Genome Res.">
        <title>Chromosome and gene copy number variation allow major structural change between species and strains of Leishmania.</title>
        <authorList>
            <person name="Rogers M.B."/>
            <person name="Hilley J.D."/>
            <person name="Dickens N.J."/>
            <person name="Wilkes J."/>
            <person name="Bates P.A."/>
            <person name="Depledge D.P."/>
            <person name="Harris D."/>
            <person name="Her Y."/>
            <person name="Herzyk P."/>
            <person name="Imamura H."/>
            <person name="Otto T.D."/>
            <person name="Sanders M."/>
            <person name="Seeger K."/>
            <person name="Dujardin J.C."/>
            <person name="Berriman M."/>
            <person name="Smith D.F."/>
            <person name="Hertz-Fowler C."/>
            <person name="Mottram J.C."/>
        </authorList>
    </citation>
    <scope>NUCLEOTIDE SEQUENCE [LARGE SCALE GENOMIC DNA]</scope>
    <source>
        <strain evidence="7">MHOM/IL/81/Friedlin</strain>
    </source>
</reference>
<evidence type="ECO:0000256" key="4">
    <source>
        <dbReference type="SAM" id="MobiDB-lite"/>
    </source>
</evidence>
<dbReference type="GO" id="GO:0008017">
    <property type="term" value="F:microtubule binding"/>
    <property type="evidence" value="ECO:0000318"/>
    <property type="project" value="GO_Central"/>
</dbReference>
<feature type="binding site" evidence="3">
    <location>
        <begin position="312"/>
        <end position="319"/>
    </location>
    <ligand>
        <name>ATP</name>
        <dbReference type="ChEBI" id="CHEBI:30616"/>
    </ligand>
</feature>
<dbReference type="STRING" id="5664.Q4QJC6"/>
<evidence type="ECO:0000256" key="2">
    <source>
        <dbReference type="ARBA" id="ARBA00022840"/>
    </source>
</evidence>
<dbReference type="SUPFAM" id="SSF52540">
    <property type="entry name" value="P-loop containing nucleoside triphosphate hydrolases"/>
    <property type="match status" value="2"/>
</dbReference>
<dbReference type="PROSITE" id="PS50067">
    <property type="entry name" value="KINESIN_MOTOR_2"/>
    <property type="match status" value="1"/>
</dbReference>
<dbReference type="SMART" id="SM00129">
    <property type="entry name" value="KISc"/>
    <property type="match status" value="1"/>
</dbReference>
<feature type="compositionally biased region" description="Polar residues" evidence="4">
    <location>
        <begin position="1095"/>
        <end position="1109"/>
    </location>
</feature>
<proteinExistence type="inferred from homology"/>
<dbReference type="GO" id="GO:0005874">
    <property type="term" value="C:microtubule"/>
    <property type="evidence" value="ECO:0000318"/>
    <property type="project" value="GO_Central"/>
</dbReference>
<keyword evidence="7" id="KW-1185">Reference proteome</keyword>
<protein>
    <submittedName>
        <fullName evidence="6">Kinesin-like protein</fullName>
    </submittedName>
</protein>
<dbReference type="FunFam" id="3.40.850.10:FF:000336">
    <property type="entry name" value="Kinesin-like protein"/>
    <property type="match status" value="1"/>
</dbReference>
<dbReference type="AlphaFoldDB" id="Q4QJC6"/>
<name>Q4QJC6_LEIMA</name>
<feature type="compositionally biased region" description="Low complexity" evidence="4">
    <location>
        <begin position="564"/>
        <end position="575"/>
    </location>
</feature>
<dbReference type="PANTHER" id="PTHR24115">
    <property type="entry name" value="KINESIN-RELATED"/>
    <property type="match status" value="1"/>
</dbReference>
<dbReference type="OMA" id="HSTVMCY"/>
<dbReference type="GO" id="GO:0005737">
    <property type="term" value="C:cytoplasm"/>
    <property type="evidence" value="ECO:0000318"/>
    <property type="project" value="GO_Central"/>
</dbReference>
<feature type="region of interest" description="Disordered" evidence="4">
    <location>
        <begin position="564"/>
        <end position="603"/>
    </location>
</feature>
<feature type="region of interest" description="Disordered" evidence="4">
    <location>
        <begin position="38"/>
        <end position="79"/>
    </location>
</feature>